<dbReference type="OrthoDB" id="3431941at2"/>
<feature type="transmembrane region" description="Helical" evidence="1">
    <location>
        <begin position="12"/>
        <end position="35"/>
    </location>
</feature>
<keyword evidence="3" id="KW-1185">Reference proteome</keyword>
<name>A0A4R6V3N7_9ACTN</name>
<organism evidence="2 3">
    <name type="scientific">Actinorugispora endophytica</name>
    <dbReference type="NCBI Taxonomy" id="1605990"/>
    <lineage>
        <taxon>Bacteria</taxon>
        <taxon>Bacillati</taxon>
        <taxon>Actinomycetota</taxon>
        <taxon>Actinomycetes</taxon>
        <taxon>Streptosporangiales</taxon>
        <taxon>Nocardiopsidaceae</taxon>
        <taxon>Actinorugispora</taxon>
    </lineage>
</organism>
<protein>
    <submittedName>
        <fullName evidence="2">Uncharacterized protein</fullName>
    </submittedName>
</protein>
<dbReference type="AlphaFoldDB" id="A0A4R6V3N7"/>
<sequence>MSEKQGLHGVKAFLVMVGSGALAALIAVGGLVLVVNSIGSAVVDGPSGGDTEGQVGSWEPAPSMTEGALNLCQTLETSAQAGAFRSMGPERIDSGDGYSDPGPGVDSRIIRDNCTWEIYSPDGMEWKFSLEYEALAGGESESMRVDSAENVFSLKKESLREDFASVVNEEIMGDMAEESYAVYGSKEEGGVLYAFLGRTRSGVFRIDLKAPPSASENVDIESEFRILVRKTVPVVHSRLERILPG</sequence>
<evidence type="ECO:0000313" key="2">
    <source>
        <dbReference type="EMBL" id="TDQ54783.1"/>
    </source>
</evidence>
<keyword evidence="1" id="KW-0812">Transmembrane</keyword>
<accession>A0A4R6V3N7</accession>
<dbReference type="Proteomes" id="UP000295281">
    <property type="component" value="Unassembled WGS sequence"/>
</dbReference>
<evidence type="ECO:0000256" key="1">
    <source>
        <dbReference type="SAM" id="Phobius"/>
    </source>
</evidence>
<dbReference type="RefSeq" id="WP_133739411.1">
    <property type="nucleotide sequence ID" value="NZ_SNYN01000001.1"/>
</dbReference>
<keyword evidence="1" id="KW-0472">Membrane</keyword>
<proteinExistence type="predicted"/>
<keyword evidence="1" id="KW-1133">Transmembrane helix</keyword>
<dbReference type="EMBL" id="SNYN01000001">
    <property type="protein sequence ID" value="TDQ54783.1"/>
    <property type="molecule type" value="Genomic_DNA"/>
</dbReference>
<evidence type="ECO:0000313" key="3">
    <source>
        <dbReference type="Proteomes" id="UP000295281"/>
    </source>
</evidence>
<gene>
    <name evidence="2" type="ORF">EV190_10199</name>
</gene>
<comment type="caution">
    <text evidence="2">The sequence shown here is derived from an EMBL/GenBank/DDBJ whole genome shotgun (WGS) entry which is preliminary data.</text>
</comment>
<reference evidence="2 3" key="1">
    <citation type="submission" date="2019-03" db="EMBL/GenBank/DDBJ databases">
        <title>Genomic Encyclopedia of Type Strains, Phase IV (KMG-IV): sequencing the most valuable type-strain genomes for metagenomic binning, comparative biology and taxonomic classification.</title>
        <authorList>
            <person name="Goeker M."/>
        </authorList>
    </citation>
    <scope>NUCLEOTIDE SEQUENCE [LARGE SCALE GENOMIC DNA]</scope>
    <source>
        <strain evidence="2 3">DSM 46770</strain>
    </source>
</reference>